<evidence type="ECO:0000313" key="4">
    <source>
        <dbReference type="EMBL" id="MDJ1498447.1"/>
    </source>
</evidence>
<dbReference type="Pfam" id="PF16344">
    <property type="entry name" value="FecR_C"/>
    <property type="match status" value="1"/>
</dbReference>
<evidence type="ECO:0000259" key="3">
    <source>
        <dbReference type="Pfam" id="PF16344"/>
    </source>
</evidence>
<dbReference type="RefSeq" id="WP_314004869.1">
    <property type="nucleotide sequence ID" value="NZ_JASJOT010000047.1"/>
</dbReference>
<dbReference type="EMBL" id="JASJOT010000047">
    <property type="protein sequence ID" value="MDJ1498447.1"/>
    <property type="molecule type" value="Genomic_DNA"/>
</dbReference>
<protein>
    <submittedName>
        <fullName evidence="4">FecR domain-containing protein</fullName>
    </submittedName>
</protein>
<evidence type="ECO:0000259" key="2">
    <source>
        <dbReference type="Pfam" id="PF04773"/>
    </source>
</evidence>
<keyword evidence="1" id="KW-0812">Transmembrane</keyword>
<proteinExistence type="predicted"/>
<dbReference type="InterPro" id="IPR032508">
    <property type="entry name" value="FecR_C"/>
</dbReference>
<dbReference type="InterPro" id="IPR012373">
    <property type="entry name" value="Ferrdict_sens_TM"/>
</dbReference>
<keyword evidence="1" id="KW-1133">Transmembrane helix</keyword>
<dbReference type="Gene3D" id="3.55.50.30">
    <property type="match status" value="1"/>
</dbReference>
<dbReference type="Pfam" id="PF04773">
    <property type="entry name" value="FecR"/>
    <property type="match status" value="1"/>
</dbReference>
<reference evidence="4 5" key="1">
    <citation type="submission" date="2023-05" db="EMBL/GenBank/DDBJ databases">
        <authorList>
            <person name="Zhang X."/>
        </authorList>
    </citation>
    <scope>NUCLEOTIDE SEQUENCE [LARGE SCALE GENOMIC DNA]</scope>
    <source>
        <strain evidence="4 5">DM2B3-1</strain>
    </source>
</reference>
<keyword evidence="1" id="KW-0472">Membrane</keyword>
<feature type="transmembrane region" description="Helical" evidence="1">
    <location>
        <begin position="102"/>
        <end position="123"/>
    </location>
</feature>
<organism evidence="4 5">
    <name type="scientific">Xanthocytophaga flava</name>
    <dbReference type="NCBI Taxonomy" id="3048013"/>
    <lineage>
        <taxon>Bacteria</taxon>
        <taxon>Pseudomonadati</taxon>
        <taxon>Bacteroidota</taxon>
        <taxon>Cytophagia</taxon>
        <taxon>Cytophagales</taxon>
        <taxon>Rhodocytophagaceae</taxon>
        <taxon>Xanthocytophaga</taxon>
    </lineage>
</organism>
<dbReference type="Proteomes" id="UP001228581">
    <property type="component" value="Unassembled WGS sequence"/>
</dbReference>
<dbReference type="PANTHER" id="PTHR30273">
    <property type="entry name" value="PERIPLASMIC SIGNAL SENSOR AND SIGMA FACTOR ACTIVATOR FECR-RELATED"/>
    <property type="match status" value="1"/>
</dbReference>
<dbReference type="InterPro" id="IPR006860">
    <property type="entry name" value="FecR"/>
</dbReference>
<accession>A0ABT7CXH5</accession>
<keyword evidence="5" id="KW-1185">Reference proteome</keyword>
<feature type="domain" description="FecR protein" evidence="2">
    <location>
        <begin position="131"/>
        <end position="225"/>
    </location>
</feature>
<dbReference type="PANTHER" id="PTHR30273:SF2">
    <property type="entry name" value="PROTEIN FECR"/>
    <property type="match status" value="1"/>
</dbReference>
<evidence type="ECO:0000256" key="1">
    <source>
        <dbReference type="SAM" id="Phobius"/>
    </source>
</evidence>
<sequence length="347" mass="40165">MEHQSESPTLEELALQSSFQQWVRYPTPMLDQYWEMWMQGHPDRITLVNQARELVLSLHFPDDLTLEEVDEEWSKMQYLIQQESTEDVHVYHIERRRSLSFWVSRAAIVTGVLLGIALVYTWMRPLPMLTYKSGYGQVKNVVLPDGSTVVLNAHSSIRLDATWDANKPREVWMDGEAYFSVKHQSNNQRFLVHTPDSMTVEVLGTTFTVLSRATQSRVILNTGKIRLHRRIAGKSEAVVMQPGEQIALKKETKKLEKRMVNPEIYKGFTNNKLIFQNTPLPEIISQLEELYNLEVQTTDSLLLKKEFTGTFPINKPALLLEAITRAYKLQVIKERNRLVLEPVKDTL</sequence>
<name>A0ABT7CXH5_9BACT</name>
<evidence type="ECO:0000313" key="5">
    <source>
        <dbReference type="Proteomes" id="UP001228581"/>
    </source>
</evidence>
<dbReference type="PIRSF" id="PIRSF018266">
    <property type="entry name" value="FecR"/>
    <property type="match status" value="1"/>
</dbReference>
<gene>
    <name evidence="4" type="ORF">QNI19_36265</name>
</gene>
<dbReference type="Gene3D" id="2.60.120.1440">
    <property type="match status" value="1"/>
</dbReference>
<feature type="domain" description="Protein FecR C-terminal" evidence="3">
    <location>
        <begin position="272"/>
        <end position="337"/>
    </location>
</feature>
<comment type="caution">
    <text evidence="4">The sequence shown here is derived from an EMBL/GenBank/DDBJ whole genome shotgun (WGS) entry which is preliminary data.</text>
</comment>